<evidence type="ECO:0000313" key="1">
    <source>
        <dbReference type="EMBL" id="MPC73319.1"/>
    </source>
</evidence>
<protein>
    <submittedName>
        <fullName evidence="1">Uncharacterized protein</fullName>
    </submittedName>
</protein>
<dbReference type="EMBL" id="VSRR010036561">
    <property type="protein sequence ID" value="MPC73319.1"/>
    <property type="molecule type" value="Genomic_DNA"/>
</dbReference>
<proteinExistence type="predicted"/>
<name>A0A5B7HU76_PORTR</name>
<dbReference type="AlphaFoldDB" id="A0A5B7HU76"/>
<organism evidence="1 2">
    <name type="scientific">Portunus trituberculatus</name>
    <name type="common">Swimming crab</name>
    <name type="synonym">Neptunus trituberculatus</name>
    <dbReference type="NCBI Taxonomy" id="210409"/>
    <lineage>
        <taxon>Eukaryota</taxon>
        <taxon>Metazoa</taxon>
        <taxon>Ecdysozoa</taxon>
        <taxon>Arthropoda</taxon>
        <taxon>Crustacea</taxon>
        <taxon>Multicrustacea</taxon>
        <taxon>Malacostraca</taxon>
        <taxon>Eumalacostraca</taxon>
        <taxon>Eucarida</taxon>
        <taxon>Decapoda</taxon>
        <taxon>Pleocyemata</taxon>
        <taxon>Brachyura</taxon>
        <taxon>Eubrachyura</taxon>
        <taxon>Portunoidea</taxon>
        <taxon>Portunidae</taxon>
        <taxon>Portuninae</taxon>
        <taxon>Portunus</taxon>
    </lineage>
</organism>
<keyword evidence="2" id="KW-1185">Reference proteome</keyword>
<accession>A0A5B7HU76</accession>
<sequence length="67" mass="7528">MSGPRTSHFPEWHIVLCAVGHGRKCENSLDSRCLGVVASSTESSTKPRVWNQNQNSTRPQFFNVLIK</sequence>
<evidence type="ECO:0000313" key="2">
    <source>
        <dbReference type="Proteomes" id="UP000324222"/>
    </source>
</evidence>
<dbReference type="Proteomes" id="UP000324222">
    <property type="component" value="Unassembled WGS sequence"/>
</dbReference>
<reference evidence="1 2" key="1">
    <citation type="submission" date="2019-05" db="EMBL/GenBank/DDBJ databases">
        <title>Another draft genome of Portunus trituberculatus and its Hox gene families provides insights of decapod evolution.</title>
        <authorList>
            <person name="Jeong J.-H."/>
            <person name="Song I."/>
            <person name="Kim S."/>
            <person name="Choi T."/>
            <person name="Kim D."/>
            <person name="Ryu S."/>
            <person name="Kim W."/>
        </authorList>
    </citation>
    <scope>NUCLEOTIDE SEQUENCE [LARGE SCALE GENOMIC DNA]</scope>
    <source>
        <tissue evidence="1">Muscle</tissue>
    </source>
</reference>
<gene>
    <name evidence="1" type="ORF">E2C01_067642</name>
</gene>
<comment type="caution">
    <text evidence="1">The sequence shown here is derived from an EMBL/GenBank/DDBJ whole genome shotgun (WGS) entry which is preliminary data.</text>
</comment>